<dbReference type="GO" id="GO:0005506">
    <property type="term" value="F:iron ion binding"/>
    <property type="evidence" value="ECO:0007669"/>
    <property type="project" value="InterPro"/>
</dbReference>
<reference evidence="3" key="2">
    <citation type="submission" date="2021-01" db="EMBL/GenBank/DDBJ databases">
        <authorList>
            <person name="Corre E."/>
            <person name="Pelletier E."/>
            <person name="Niang G."/>
            <person name="Scheremetjew M."/>
            <person name="Finn R."/>
            <person name="Kale V."/>
            <person name="Holt S."/>
            <person name="Cochrane G."/>
            <person name="Meng A."/>
            <person name="Brown T."/>
            <person name="Cohen L."/>
        </authorList>
    </citation>
    <scope>NUCLEOTIDE SEQUENCE</scope>
    <source>
        <strain evidence="3">CCMP1205</strain>
    </source>
</reference>
<evidence type="ECO:0000313" key="3">
    <source>
        <dbReference type="EMBL" id="CAD9713708.1"/>
    </source>
</evidence>
<evidence type="ECO:0000313" key="5">
    <source>
        <dbReference type="Proteomes" id="UP000316726"/>
    </source>
</evidence>
<dbReference type="GO" id="GO:0016705">
    <property type="term" value="F:oxidoreductase activity, acting on paired donors, with incorporation or reduction of molecular oxygen"/>
    <property type="evidence" value="ECO:0007669"/>
    <property type="project" value="InterPro"/>
</dbReference>
<accession>A0A5B8MCE0</accession>
<keyword evidence="2" id="KW-0479">Metal-binding</keyword>
<dbReference type="InterPro" id="IPR002401">
    <property type="entry name" value="Cyt_P450_E_grp-I"/>
</dbReference>
<feature type="binding site" description="axial binding residue" evidence="2">
    <location>
        <position position="451"/>
    </location>
    <ligand>
        <name>heme</name>
        <dbReference type="ChEBI" id="CHEBI:30413"/>
    </ligand>
    <ligandPart>
        <name>Fe</name>
        <dbReference type="ChEBI" id="CHEBI:18248"/>
    </ligandPart>
</feature>
<dbReference type="PANTHER" id="PTHR24305">
    <property type="entry name" value="CYTOCHROME P450"/>
    <property type="match status" value="1"/>
</dbReference>
<protein>
    <submittedName>
        <fullName evidence="4">Cytochrome P450</fullName>
    </submittedName>
</protein>
<dbReference type="EMBL" id="CP031034">
    <property type="protein sequence ID" value="QDZ17781.1"/>
    <property type="molecule type" value="Genomic_DNA"/>
</dbReference>
<dbReference type="InterPro" id="IPR036396">
    <property type="entry name" value="Cyt_P450_sf"/>
</dbReference>
<evidence type="ECO:0000256" key="1">
    <source>
        <dbReference type="ARBA" id="ARBA00010617"/>
    </source>
</evidence>
<sequence length="502" mass="56992">MGTMGMDLKLAAEIVLGLVLFLAVLSAKGIVALVRRKLMLRKVPSAPESVPLLGHALTLMNNVPWDKFCEWKSRCGPVVRVSIMHKDLVLVDDPALLKHVFQSKSQRYCKDVDFSYYPFMCLLGTGLVTAEGKLWRRQRSMVSVHFRVEILDEIVGISMKGAMRLAKKLDGFKGTGKPVALAEEFRHLTLQVIGEAILSMPHEEADRVFPLLYLPIMEEANKRSLRPWREYIPNREWFGHKRRIAQLDAYIKDLLRDRWSRRYGDANGAEAPVQSKIPAGDIIDKIMDDVQKYQGTFNSQVEEQLCYEIKTFMLAGHETSAAMLSWALYELTQNPECMEKVRAEALAAFPEDGSMPTKDAMSGMDYTYAVLKEALRKYSIVPVVTRINKEDDVLGDYMIPKGTTIGLLLQSVHHREDIWPDPNEFRPERFMGSKEVAPYTFLPFIDGPRNCLGQHLALLEGRVILAYLVKTFKFTPFTDKEGEKAALVVPIAPLTHMRMLVE</sequence>
<dbReference type="PANTHER" id="PTHR24305:SF166">
    <property type="entry name" value="CYTOCHROME P450 12A4, MITOCHONDRIAL-RELATED"/>
    <property type="match status" value="1"/>
</dbReference>
<comment type="similarity">
    <text evidence="1">Belongs to the cytochrome P450 family.</text>
</comment>
<dbReference type="GO" id="GO:0020037">
    <property type="term" value="F:heme binding"/>
    <property type="evidence" value="ECO:0007669"/>
    <property type="project" value="InterPro"/>
</dbReference>
<keyword evidence="2" id="KW-0408">Iron</keyword>
<dbReference type="PRINTS" id="PR00463">
    <property type="entry name" value="EP450I"/>
</dbReference>
<dbReference type="PRINTS" id="PR00385">
    <property type="entry name" value="P450"/>
</dbReference>
<keyword evidence="2" id="KW-0349">Heme</keyword>
<dbReference type="STRING" id="1764295.A0A5B8MCE0"/>
<dbReference type="AlphaFoldDB" id="A0A5B8MCE0"/>
<dbReference type="Gene3D" id="1.10.630.10">
    <property type="entry name" value="Cytochrome P450"/>
    <property type="match status" value="1"/>
</dbReference>
<dbReference type="InterPro" id="IPR050121">
    <property type="entry name" value="Cytochrome_P450_monoxygenase"/>
</dbReference>
<evidence type="ECO:0000313" key="4">
    <source>
        <dbReference type="EMBL" id="QDZ17781.1"/>
    </source>
</evidence>
<keyword evidence="5" id="KW-1185">Reference proteome</keyword>
<dbReference type="InterPro" id="IPR001128">
    <property type="entry name" value="Cyt_P450"/>
</dbReference>
<reference evidence="4 5" key="1">
    <citation type="submission" date="2018-07" db="EMBL/GenBank/DDBJ databases">
        <title>The complete nuclear genome of the prasinophyte Chloropicon primus (CCMP1205).</title>
        <authorList>
            <person name="Pombert J.-F."/>
            <person name="Otis C."/>
            <person name="Turmel M."/>
            <person name="Lemieux C."/>
        </authorList>
    </citation>
    <scope>NUCLEOTIDE SEQUENCE [LARGE SCALE GENOMIC DNA]</scope>
    <source>
        <strain evidence="4 5">CCMP1205</strain>
    </source>
</reference>
<dbReference type="EMBL" id="HBHL01004060">
    <property type="protein sequence ID" value="CAD9713708.1"/>
    <property type="molecule type" value="Transcribed_RNA"/>
</dbReference>
<dbReference type="Proteomes" id="UP000316726">
    <property type="component" value="Chromosome 1"/>
</dbReference>
<organism evidence="4 5">
    <name type="scientific">Chloropicon primus</name>
    <dbReference type="NCBI Taxonomy" id="1764295"/>
    <lineage>
        <taxon>Eukaryota</taxon>
        <taxon>Viridiplantae</taxon>
        <taxon>Chlorophyta</taxon>
        <taxon>Chloropicophyceae</taxon>
        <taxon>Chloropicales</taxon>
        <taxon>Chloropicaceae</taxon>
        <taxon>Chloropicon</taxon>
    </lineage>
</organism>
<name>A0A5B8MCE0_9CHLO</name>
<dbReference type="SUPFAM" id="SSF48264">
    <property type="entry name" value="Cytochrome P450"/>
    <property type="match status" value="1"/>
</dbReference>
<gene>
    <name evidence="4" type="ORF">A3770_01p02990</name>
    <name evidence="3" type="ORF">CPRI1469_LOCUS2560</name>
</gene>
<proteinExistence type="inferred from homology"/>
<comment type="cofactor">
    <cofactor evidence="2">
        <name>heme</name>
        <dbReference type="ChEBI" id="CHEBI:30413"/>
    </cofactor>
</comment>
<dbReference type="GO" id="GO:0004497">
    <property type="term" value="F:monooxygenase activity"/>
    <property type="evidence" value="ECO:0007669"/>
    <property type="project" value="InterPro"/>
</dbReference>
<dbReference type="Pfam" id="PF00067">
    <property type="entry name" value="p450"/>
    <property type="match status" value="1"/>
</dbReference>
<dbReference type="OrthoDB" id="1470350at2759"/>
<evidence type="ECO:0000256" key="2">
    <source>
        <dbReference type="PIRSR" id="PIRSR602401-1"/>
    </source>
</evidence>